<evidence type="ECO:0000313" key="2">
    <source>
        <dbReference type="EMBL" id="OTW50773.1"/>
    </source>
</evidence>
<organism evidence="2 3">
    <name type="scientific">Bacillus thuringiensis serovar mexicanensis</name>
    <dbReference type="NCBI Taxonomy" id="180868"/>
    <lineage>
        <taxon>Bacteria</taxon>
        <taxon>Bacillati</taxon>
        <taxon>Bacillota</taxon>
        <taxon>Bacilli</taxon>
        <taxon>Bacillales</taxon>
        <taxon>Bacillaceae</taxon>
        <taxon>Bacillus</taxon>
        <taxon>Bacillus cereus group</taxon>
    </lineage>
</organism>
<gene>
    <name evidence="2" type="ORF">BK699_09480</name>
</gene>
<dbReference type="AlphaFoldDB" id="A0A242WAE6"/>
<dbReference type="Proteomes" id="UP000195152">
    <property type="component" value="Unassembled WGS sequence"/>
</dbReference>
<dbReference type="SUPFAM" id="SSF52540">
    <property type="entry name" value="P-loop containing nucleoside triphosphate hydrolases"/>
    <property type="match status" value="1"/>
</dbReference>
<dbReference type="Gene3D" id="3.40.50.300">
    <property type="entry name" value="P-loop containing nucleotide triphosphate hydrolases"/>
    <property type="match status" value="1"/>
</dbReference>
<accession>A0A242WAE6</accession>
<dbReference type="InterPro" id="IPR027417">
    <property type="entry name" value="P-loop_NTPase"/>
</dbReference>
<reference evidence="2 3" key="1">
    <citation type="submission" date="2016-10" db="EMBL/GenBank/DDBJ databases">
        <title>Comparative genomics of Bacillus thuringiensis reveals a path to pathogens against multiple invertebrate hosts.</title>
        <authorList>
            <person name="Zheng J."/>
            <person name="Gao Q."/>
            <person name="Liu H."/>
            <person name="Peng D."/>
            <person name="Ruan L."/>
            <person name="Sun M."/>
        </authorList>
    </citation>
    <scope>NUCLEOTIDE SEQUENCE [LARGE SCALE GENOMIC DNA]</scope>
    <source>
        <strain evidence="2">BGSC 4AC1</strain>
    </source>
</reference>
<protein>
    <recommendedName>
        <fullName evidence="1">AAA domain-containing protein</fullName>
    </recommendedName>
</protein>
<proteinExistence type="predicted"/>
<evidence type="ECO:0000259" key="1">
    <source>
        <dbReference type="Pfam" id="PF13614"/>
    </source>
</evidence>
<dbReference type="EMBL" id="NFCF01000063">
    <property type="protein sequence ID" value="OTW50773.1"/>
    <property type="molecule type" value="Genomic_DNA"/>
</dbReference>
<comment type="caution">
    <text evidence="2">The sequence shown here is derived from an EMBL/GenBank/DDBJ whole genome shotgun (WGS) entry which is preliminary data.</text>
</comment>
<dbReference type="RefSeq" id="WP_000207607.1">
    <property type="nucleotide sequence ID" value="NZ_NFCF01000063.1"/>
</dbReference>
<feature type="domain" description="AAA" evidence="1">
    <location>
        <begin position="16"/>
        <end position="173"/>
    </location>
</feature>
<sequence length="272" mass="31489">MTTIKTLAFWSNHINEGKRTVSQSVATTLAENGYKVLYVELDYMHPSLAISTGLTHPKKNIFKLIESRENFSISDYIAKKSDVEVPNDELRKIISKVPNNLSFLSFPITYEFDEFPVIEDQSFINTFLTAVQDCNYDVVIYNLPNNLDDLFTYQVMLEADKVFHIISPNVLRMRDYKNTKKVLETIGFDLNKWHTILNKSNLGVQVQAYENVLNEKIYFEIGIDHKRNNAELNMEIGSEAINSDVTRLIEAIGYTVEKQAILQEKKRWPFMK</sequence>
<dbReference type="Pfam" id="PF13614">
    <property type="entry name" value="AAA_31"/>
    <property type="match status" value="1"/>
</dbReference>
<name>A0A242WAE6_BACTU</name>
<dbReference type="InterPro" id="IPR025669">
    <property type="entry name" value="AAA_dom"/>
</dbReference>
<evidence type="ECO:0000313" key="3">
    <source>
        <dbReference type="Proteomes" id="UP000195152"/>
    </source>
</evidence>